<accession>A0A059ZPC4</accession>
<dbReference type="GO" id="GO:0005886">
    <property type="term" value="C:plasma membrane"/>
    <property type="evidence" value="ECO:0007669"/>
    <property type="project" value="UniProtKB-SubCell"/>
</dbReference>
<dbReference type="Proteomes" id="UP000005522">
    <property type="component" value="Chromosome"/>
</dbReference>
<dbReference type="KEGG" id="acz:Acaty_c0872"/>
<feature type="domain" description="Major facilitator superfamily (MFS) profile" evidence="8">
    <location>
        <begin position="14"/>
        <end position="461"/>
    </location>
</feature>
<keyword evidence="3" id="KW-1003">Cell membrane</keyword>
<dbReference type="InterPro" id="IPR036259">
    <property type="entry name" value="MFS_trans_sf"/>
</dbReference>
<feature type="transmembrane region" description="Helical" evidence="7">
    <location>
        <begin position="167"/>
        <end position="187"/>
    </location>
</feature>
<dbReference type="Gene3D" id="1.20.1250.20">
    <property type="entry name" value="MFS general substrate transporter like domains"/>
    <property type="match status" value="1"/>
</dbReference>
<evidence type="ECO:0000256" key="3">
    <source>
        <dbReference type="ARBA" id="ARBA00022475"/>
    </source>
</evidence>
<feature type="transmembrane region" description="Helical" evidence="7">
    <location>
        <begin position="49"/>
        <end position="67"/>
    </location>
</feature>
<gene>
    <name evidence="9" type="ORF">Acaty_c0872</name>
</gene>
<dbReference type="PROSITE" id="PS50850">
    <property type="entry name" value="MFS"/>
    <property type="match status" value="1"/>
</dbReference>
<dbReference type="InterPro" id="IPR020846">
    <property type="entry name" value="MFS_dom"/>
</dbReference>
<comment type="subcellular location">
    <subcellularLocation>
        <location evidence="1">Cell membrane</location>
        <topology evidence="1">Multi-pass membrane protein</topology>
    </subcellularLocation>
</comment>
<feature type="transmembrane region" description="Helical" evidence="7">
    <location>
        <begin position="359"/>
        <end position="381"/>
    </location>
</feature>
<dbReference type="RefSeq" id="WP_004871175.1">
    <property type="nucleotide sequence ID" value="NZ_CP005986.1"/>
</dbReference>
<evidence type="ECO:0000259" key="8">
    <source>
        <dbReference type="PROSITE" id="PS50850"/>
    </source>
</evidence>
<feature type="transmembrane region" description="Helical" evidence="7">
    <location>
        <begin position="302"/>
        <end position="320"/>
    </location>
</feature>
<evidence type="ECO:0000256" key="1">
    <source>
        <dbReference type="ARBA" id="ARBA00004651"/>
    </source>
</evidence>
<feature type="transmembrane region" description="Helical" evidence="7">
    <location>
        <begin position="141"/>
        <end position="161"/>
    </location>
</feature>
<feature type="transmembrane region" description="Helical" evidence="7">
    <location>
        <begin position="435"/>
        <end position="456"/>
    </location>
</feature>
<dbReference type="PANTHER" id="PTHR23501:SF197">
    <property type="entry name" value="COMD"/>
    <property type="match status" value="1"/>
</dbReference>
<keyword evidence="6 7" id="KW-0472">Membrane</keyword>
<keyword evidence="2" id="KW-0813">Transport</keyword>
<dbReference type="EMBL" id="CP005986">
    <property type="protein sequence ID" value="AIA54749.1"/>
    <property type="molecule type" value="Genomic_DNA"/>
</dbReference>
<dbReference type="Pfam" id="PF07690">
    <property type="entry name" value="MFS_1"/>
    <property type="match status" value="1"/>
</dbReference>
<feature type="transmembrane region" description="Helical" evidence="7">
    <location>
        <begin position="327"/>
        <end position="347"/>
    </location>
</feature>
<name>A0A059ZPC4_ACICK</name>
<feature type="transmembrane region" description="Helical" evidence="7">
    <location>
        <begin position="263"/>
        <end position="282"/>
    </location>
</feature>
<feature type="transmembrane region" description="Helical" evidence="7">
    <location>
        <begin position="199"/>
        <end position="218"/>
    </location>
</feature>
<organism evidence="9 10">
    <name type="scientific">Acidithiobacillus caldus (strain ATCC 51756 / DSM 8584 / KU)</name>
    <dbReference type="NCBI Taxonomy" id="637389"/>
    <lineage>
        <taxon>Bacteria</taxon>
        <taxon>Pseudomonadati</taxon>
        <taxon>Pseudomonadota</taxon>
        <taxon>Acidithiobacillia</taxon>
        <taxon>Acidithiobacillales</taxon>
        <taxon>Acidithiobacillaceae</taxon>
        <taxon>Acidithiobacillus</taxon>
    </lineage>
</organism>
<sequence>MSAPYRLSLAQKSMFLAVLSAIFLAAMDQTVVATALPTIAVDLHGLAHLPWVITAYLLSSTVSLPIYGKVGDLMGRKLVLSFAVAFFLVGSIFSGLAWSLESLVCFRALQGLGGGGILVTAIASIADFLPLEQRGKYQGLVGAAFGLATLIGPFLGGFVVQHLGWRWIFYINIPFGLFCLIIIHWAFPKTPRKRFPFDIVGAASLFLGLSALVLLTELQNTGPWHWILLVTILASLWGIFYWSPRHPEPILPLGFFRHKTFSASVIVSFFVGTAMLGSISFLPTYYQTVRAFTPTESGLEMLFLLVGMLLTSIFSGRWISKHQKFRWVPILGTLLTAIALWWLSHIAVQTPFWQIDGALILLGVGLGSTMQVMVLSAQWALPHRHLGVATATVSLFRSLGGTLGVAGFGAVFTHFLGSTSAASDGRAAAHIVHALHWDFGIAAALTLAAFVAAWNLEDLPTLMARREGSGSRLPQA</sequence>
<protein>
    <submittedName>
        <fullName evidence="9">Permeases of the major facilitator superfamily</fullName>
    </submittedName>
</protein>
<dbReference type="CDD" id="cd17502">
    <property type="entry name" value="MFS_Azr1_MDR_like"/>
    <property type="match status" value="1"/>
</dbReference>
<evidence type="ECO:0000256" key="6">
    <source>
        <dbReference type="ARBA" id="ARBA00023136"/>
    </source>
</evidence>
<evidence type="ECO:0000256" key="2">
    <source>
        <dbReference type="ARBA" id="ARBA00022448"/>
    </source>
</evidence>
<dbReference type="PANTHER" id="PTHR23501">
    <property type="entry name" value="MAJOR FACILITATOR SUPERFAMILY"/>
    <property type="match status" value="1"/>
</dbReference>
<proteinExistence type="predicted"/>
<evidence type="ECO:0000313" key="9">
    <source>
        <dbReference type="EMBL" id="AIA54749.1"/>
    </source>
</evidence>
<evidence type="ECO:0000313" key="10">
    <source>
        <dbReference type="Proteomes" id="UP000005522"/>
    </source>
</evidence>
<dbReference type="eggNOG" id="COG2814">
    <property type="taxonomic scope" value="Bacteria"/>
</dbReference>
<dbReference type="Gene3D" id="1.20.1720.10">
    <property type="entry name" value="Multidrug resistance protein D"/>
    <property type="match status" value="1"/>
</dbReference>
<feature type="transmembrane region" description="Helical" evidence="7">
    <location>
        <begin position="112"/>
        <end position="129"/>
    </location>
</feature>
<dbReference type="SUPFAM" id="SSF103473">
    <property type="entry name" value="MFS general substrate transporter"/>
    <property type="match status" value="1"/>
</dbReference>
<dbReference type="HOGENOM" id="CLU_000960_22_3_6"/>
<dbReference type="FunFam" id="1.20.1720.10:FF:000004">
    <property type="entry name" value="EmrB/QacA family drug resistance transporter"/>
    <property type="match status" value="1"/>
</dbReference>
<feature type="transmembrane region" description="Helical" evidence="7">
    <location>
        <begin position="79"/>
        <end position="100"/>
    </location>
</feature>
<feature type="transmembrane region" description="Helical" evidence="7">
    <location>
        <begin position="224"/>
        <end position="242"/>
    </location>
</feature>
<reference evidence="9 10" key="1">
    <citation type="journal article" date="2009" name="J. Bacteriol.">
        <title>Draft genome sequence of the extremely acidophilic bacterium Acidithiobacillus caldus ATCC 51756 reveals metabolic versatility in the genus Acidithiobacillus.</title>
        <authorList>
            <person name="Valdes J."/>
            <person name="Quatrini R."/>
            <person name="Hallberg K."/>
            <person name="Dopson M."/>
            <person name="Valenzuela P.D."/>
            <person name="Holmes D.S."/>
        </authorList>
    </citation>
    <scope>NUCLEOTIDE SEQUENCE [LARGE SCALE GENOMIC DNA]</scope>
    <source>
        <strain evidence="10">ATCC 51756 / DSM 8584 / KU</strain>
    </source>
</reference>
<dbReference type="AlphaFoldDB" id="A0A059ZPC4"/>
<evidence type="ECO:0000256" key="5">
    <source>
        <dbReference type="ARBA" id="ARBA00022989"/>
    </source>
</evidence>
<dbReference type="InterPro" id="IPR011701">
    <property type="entry name" value="MFS"/>
</dbReference>
<dbReference type="GO" id="GO:0022857">
    <property type="term" value="F:transmembrane transporter activity"/>
    <property type="evidence" value="ECO:0007669"/>
    <property type="project" value="InterPro"/>
</dbReference>
<feature type="transmembrane region" description="Helical" evidence="7">
    <location>
        <begin position="393"/>
        <end position="415"/>
    </location>
</feature>
<dbReference type="GeneID" id="92930906"/>
<evidence type="ECO:0000256" key="4">
    <source>
        <dbReference type="ARBA" id="ARBA00022692"/>
    </source>
</evidence>
<keyword evidence="5 7" id="KW-1133">Transmembrane helix</keyword>
<keyword evidence="4 7" id="KW-0812">Transmembrane</keyword>
<evidence type="ECO:0000256" key="7">
    <source>
        <dbReference type="SAM" id="Phobius"/>
    </source>
</evidence>